<dbReference type="Proteomes" id="UP000000305">
    <property type="component" value="Unassembled WGS sequence"/>
</dbReference>
<organism evidence="2 3">
    <name type="scientific">Daphnia pulex</name>
    <name type="common">Water flea</name>
    <dbReference type="NCBI Taxonomy" id="6669"/>
    <lineage>
        <taxon>Eukaryota</taxon>
        <taxon>Metazoa</taxon>
        <taxon>Ecdysozoa</taxon>
        <taxon>Arthropoda</taxon>
        <taxon>Crustacea</taxon>
        <taxon>Branchiopoda</taxon>
        <taxon>Diplostraca</taxon>
        <taxon>Cladocera</taxon>
        <taxon>Anomopoda</taxon>
        <taxon>Daphniidae</taxon>
        <taxon>Daphnia</taxon>
    </lineage>
</organism>
<dbReference type="InParanoid" id="E9H368"/>
<proteinExistence type="predicted"/>
<keyword evidence="3" id="KW-1185">Reference proteome</keyword>
<dbReference type="AlphaFoldDB" id="E9H368"/>
<dbReference type="HOGENOM" id="CLU_2280224_0_0_1"/>
<evidence type="ECO:0000313" key="3">
    <source>
        <dbReference type="Proteomes" id="UP000000305"/>
    </source>
</evidence>
<feature type="region of interest" description="Disordered" evidence="1">
    <location>
        <begin position="51"/>
        <end position="72"/>
    </location>
</feature>
<name>E9H368_DAPPU</name>
<evidence type="ECO:0000313" key="2">
    <source>
        <dbReference type="EMBL" id="EFX73706.1"/>
    </source>
</evidence>
<accession>E9H368</accession>
<dbReference type="KEGG" id="dpx:DAPPUDRAFT_252648"/>
<reference evidence="2 3" key="1">
    <citation type="journal article" date="2011" name="Science">
        <title>The ecoresponsive genome of Daphnia pulex.</title>
        <authorList>
            <person name="Colbourne J.K."/>
            <person name="Pfrender M.E."/>
            <person name="Gilbert D."/>
            <person name="Thomas W.K."/>
            <person name="Tucker A."/>
            <person name="Oakley T.H."/>
            <person name="Tokishita S."/>
            <person name="Aerts A."/>
            <person name="Arnold G.J."/>
            <person name="Basu M.K."/>
            <person name="Bauer D.J."/>
            <person name="Caceres C.E."/>
            <person name="Carmel L."/>
            <person name="Casola C."/>
            <person name="Choi J.H."/>
            <person name="Detter J.C."/>
            <person name="Dong Q."/>
            <person name="Dusheyko S."/>
            <person name="Eads B.D."/>
            <person name="Frohlich T."/>
            <person name="Geiler-Samerotte K.A."/>
            <person name="Gerlach D."/>
            <person name="Hatcher P."/>
            <person name="Jogdeo S."/>
            <person name="Krijgsveld J."/>
            <person name="Kriventseva E.V."/>
            <person name="Kultz D."/>
            <person name="Laforsch C."/>
            <person name="Lindquist E."/>
            <person name="Lopez J."/>
            <person name="Manak J.R."/>
            <person name="Muller J."/>
            <person name="Pangilinan J."/>
            <person name="Patwardhan R.P."/>
            <person name="Pitluck S."/>
            <person name="Pritham E.J."/>
            <person name="Rechtsteiner A."/>
            <person name="Rho M."/>
            <person name="Rogozin I.B."/>
            <person name="Sakarya O."/>
            <person name="Salamov A."/>
            <person name="Schaack S."/>
            <person name="Shapiro H."/>
            <person name="Shiga Y."/>
            <person name="Skalitzky C."/>
            <person name="Smith Z."/>
            <person name="Souvorov A."/>
            <person name="Sung W."/>
            <person name="Tang Z."/>
            <person name="Tsuchiya D."/>
            <person name="Tu H."/>
            <person name="Vos H."/>
            <person name="Wang M."/>
            <person name="Wolf Y.I."/>
            <person name="Yamagata H."/>
            <person name="Yamada T."/>
            <person name="Ye Y."/>
            <person name="Shaw J.R."/>
            <person name="Andrews J."/>
            <person name="Crease T.J."/>
            <person name="Tang H."/>
            <person name="Lucas S.M."/>
            <person name="Robertson H.M."/>
            <person name="Bork P."/>
            <person name="Koonin E.V."/>
            <person name="Zdobnov E.M."/>
            <person name="Grigoriev I.V."/>
            <person name="Lynch M."/>
            <person name="Boore J.L."/>
        </authorList>
    </citation>
    <scope>NUCLEOTIDE SEQUENCE [LARGE SCALE GENOMIC DNA]</scope>
</reference>
<gene>
    <name evidence="2" type="ORF">DAPPUDRAFT_252648</name>
</gene>
<sequence length="102" mass="12390">MLLRYLTRIALKFIKQARQGKRLWRQRLVKYFALDLDWILRDRGLSAVKKSRQRRVADQPGQIDRRETHNRTNLCTCRRQQSEPPKTVDRRYLALKWRTGPQ</sequence>
<dbReference type="EMBL" id="GL732588">
    <property type="protein sequence ID" value="EFX73706.1"/>
    <property type="molecule type" value="Genomic_DNA"/>
</dbReference>
<evidence type="ECO:0000256" key="1">
    <source>
        <dbReference type="SAM" id="MobiDB-lite"/>
    </source>
</evidence>
<protein>
    <submittedName>
        <fullName evidence="2">Uncharacterized protein</fullName>
    </submittedName>
</protein>